<evidence type="ECO:0000313" key="8">
    <source>
        <dbReference type="Proteomes" id="UP000008143"/>
    </source>
</evidence>
<reference evidence="9" key="3">
    <citation type="submission" date="2025-04" db="UniProtKB">
        <authorList>
            <consortium name="RefSeq"/>
        </authorList>
    </citation>
    <scope>IDENTIFICATION</scope>
    <source>
        <strain evidence="9">Nigerian</strain>
        <tissue evidence="9">Liver and blood</tissue>
    </source>
</reference>
<dbReference type="GO" id="GO:0004252">
    <property type="term" value="F:serine-type endopeptidase activity"/>
    <property type="evidence" value="ECO:0000318"/>
    <property type="project" value="GO_Central"/>
</dbReference>
<dbReference type="InterPro" id="IPR043504">
    <property type="entry name" value="Peptidase_S1_PA_chymotrypsin"/>
</dbReference>
<dbReference type="AGR" id="Xenbase:XB-GENE-22069366"/>
<evidence type="ECO:0000313" key="9">
    <source>
        <dbReference type="RefSeq" id="XP_031749380.1"/>
    </source>
</evidence>
<dbReference type="Pfam" id="PF00089">
    <property type="entry name" value="Trypsin"/>
    <property type="match status" value="1"/>
</dbReference>
<dbReference type="Reactome" id="R-XTR-1442490">
    <property type="pathway name" value="Collagen degradation"/>
</dbReference>
<feature type="signal peptide" evidence="5">
    <location>
        <begin position="1"/>
        <end position="19"/>
    </location>
</feature>
<keyword evidence="3" id="KW-0720">Serine protease</keyword>
<dbReference type="SUPFAM" id="SSF50494">
    <property type="entry name" value="Trypsin-like serine proteases"/>
    <property type="match status" value="1"/>
</dbReference>
<dbReference type="GeneID" id="100490680"/>
<reference evidence="7" key="2">
    <citation type="submission" date="2021-03" db="UniProtKB">
        <authorList>
            <consortium name="Ensembl"/>
        </authorList>
    </citation>
    <scope>IDENTIFICATION</scope>
</reference>
<dbReference type="PANTHER" id="PTHR24252:SF7">
    <property type="entry name" value="HYALIN"/>
    <property type="match status" value="1"/>
</dbReference>
<dbReference type="InterPro" id="IPR001254">
    <property type="entry name" value="Trypsin_dom"/>
</dbReference>
<dbReference type="GO" id="GO:0006508">
    <property type="term" value="P:proteolysis"/>
    <property type="evidence" value="ECO:0000318"/>
    <property type="project" value="GO_Central"/>
</dbReference>
<dbReference type="Gene3D" id="2.40.10.10">
    <property type="entry name" value="Trypsin-like serine proteases"/>
    <property type="match status" value="1"/>
</dbReference>
<dbReference type="Reactome" id="R-XTR-9758881">
    <property type="pathway name" value="Uptake of dietary cobalamins into enterocytes"/>
</dbReference>
<dbReference type="FunFam" id="2.40.10.10:FF:000039">
    <property type="entry name" value="Brain-specific serine protease 4"/>
    <property type="match status" value="1"/>
</dbReference>
<organism evidence="7">
    <name type="scientific">Xenopus tropicalis</name>
    <name type="common">Western clawed frog</name>
    <name type="synonym">Silurana tropicalis</name>
    <dbReference type="NCBI Taxonomy" id="8364"/>
    <lineage>
        <taxon>Eukaryota</taxon>
        <taxon>Metazoa</taxon>
        <taxon>Chordata</taxon>
        <taxon>Craniata</taxon>
        <taxon>Vertebrata</taxon>
        <taxon>Euteleostomi</taxon>
        <taxon>Amphibia</taxon>
        <taxon>Batrachia</taxon>
        <taxon>Anura</taxon>
        <taxon>Pipoidea</taxon>
        <taxon>Pipidae</taxon>
        <taxon>Xenopodinae</taxon>
        <taxon>Xenopus</taxon>
        <taxon>Silurana</taxon>
    </lineage>
</organism>
<evidence type="ECO:0000256" key="5">
    <source>
        <dbReference type="SAM" id="SignalP"/>
    </source>
</evidence>
<dbReference type="Proteomes" id="UP000008143">
    <property type="component" value="Chromosome 9"/>
</dbReference>
<dbReference type="GeneTree" id="ENSGT00940000161761"/>
<keyword evidence="1 9" id="KW-0645">Protease</keyword>
<name>A0A803KG87_XENTR</name>
<dbReference type="Ensembl" id="ENSXETT00000109805">
    <property type="protein sequence ID" value="ENSXETP00000119450"/>
    <property type="gene ID" value="ENSXETG00000042697"/>
</dbReference>
<dbReference type="OrthoDB" id="10002959at2759"/>
<gene>
    <name evidence="7 9 10" type="primary">tpsb2</name>
</gene>
<accession>A0A803KG87</accession>
<dbReference type="Reactome" id="R-XTR-6803157">
    <property type="pathway name" value="Antimicrobial peptides"/>
</dbReference>
<reference evidence="7" key="1">
    <citation type="journal article" date="2010" name="Science">
        <title>The genome of the Western clawed frog Xenopus tropicalis.</title>
        <authorList>
            <person name="Hellsten U."/>
            <person name="Harland R.M."/>
            <person name="Gilchrist M.J."/>
            <person name="Hendrix D."/>
            <person name="Jurka J."/>
            <person name="Kapitonov V."/>
            <person name="Ovcharenko I."/>
            <person name="Putnam N.H."/>
            <person name="Shu S."/>
            <person name="Taher L."/>
            <person name="Blitz I.L."/>
            <person name="Blumberg B."/>
            <person name="Dichmann D.S."/>
            <person name="Dubchak I."/>
            <person name="Amaya E."/>
            <person name="Detter J.C."/>
            <person name="Fletcher R."/>
            <person name="Gerhard D.S."/>
            <person name="Goodstein D."/>
            <person name="Graves T."/>
            <person name="Grigoriev I.V."/>
            <person name="Grimwood J."/>
            <person name="Kawashima T."/>
            <person name="Lindquist E."/>
            <person name="Lucas S.M."/>
            <person name="Mead P.E."/>
            <person name="Mitros T."/>
            <person name="Ogino H."/>
            <person name="Ohta Y."/>
            <person name="Poliakov A.V."/>
            <person name="Pollet N."/>
            <person name="Robert J."/>
            <person name="Salamov A."/>
            <person name="Sater A.K."/>
            <person name="Schmutz J."/>
            <person name="Terry A."/>
            <person name="Vize P.D."/>
            <person name="Warren W.C."/>
            <person name="Wells D."/>
            <person name="Wills A."/>
            <person name="Wilson R.K."/>
            <person name="Zimmerman L.B."/>
            <person name="Zorn A.M."/>
            <person name="Grainger R."/>
            <person name="Grammer T."/>
            <person name="Khokha M.K."/>
            <person name="Richardson P.M."/>
            <person name="Rokhsar D.S."/>
        </authorList>
    </citation>
    <scope>NUCLEOTIDE SEQUENCE [LARGE SCALE GENOMIC DNA]</scope>
    <source>
        <strain evidence="7">Nigerian</strain>
    </source>
</reference>
<keyword evidence="4" id="KW-1015">Disulfide bond</keyword>
<evidence type="ECO:0000256" key="4">
    <source>
        <dbReference type="ARBA" id="ARBA00023157"/>
    </source>
</evidence>
<protein>
    <submittedName>
        <fullName evidence="9">Serine protease 33</fullName>
    </submittedName>
    <submittedName>
        <fullName evidence="7">Tryptase beta 2 (gene/pseudogene)</fullName>
    </submittedName>
</protein>
<evidence type="ECO:0000256" key="3">
    <source>
        <dbReference type="ARBA" id="ARBA00022825"/>
    </source>
</evidence>
<keyword evidence="8" id="KW-1185">Reference proteome</keyword>
<dbReference type="Reactome" id="R-XTR-1592389">
    <property type="pathway name" value="Activation of Matrix Metalloproteinases"/>
</dbReference>
<dbReference type="RefSeq" id="XP_031749380.1">
    <property type="nucleotide sequence ID" value="XM_031893520.1"/>
</dbReference>
<dbReference type="PRINTS" id="PR00722">
    <property type="entry name" value="CHYMOTRYPSIN"/>
</dbReference>
<evidence type="ECO:0000313" key="10">
    <source>
        <dbReference type="Xenbase" id="XB-GENE-22069366"/>
    </source>
</evidence>
<sequence>MNSVLLLQGLLLLTLGICGISEDAPSCGKPRVFSKRVVGGHATKNGKWPWQAIVVIPNQFISGATLVSNKWVVSAAHWLESEEPGNVDVILGAFNIVQDHDEHSPIKAKQIIIHPDYSPSTLLADICLIELSESVSYTIHILPICLPAPSMAFPSGTRCWTTGWGDVEYGGYQPRPNTLQEVELQLFSDQQCKNAYFSEIQPDMICAGDSSGGKDSCQGDGGGPLVCSAGGQWYLVGVIIFGTGCGRKDYPGVYTSVAPHTEWIEKSISSGSAQLGSAPGWAGVRLCSYWLTLGDLWILLLIMRAVL</sequence>
<dbReference type="CTD" id="64499"/>
<dbReference type="SMART" id="SM00020">
    <property type="entry name" value="Tryp_SPc"/>
    <property type="match status" value="1"/>
</dbReference>
<dbReference type="CDD" id="cd00190">
    <property type="entry name" value="Tryp_SPc"/>
    <property type="match status" value="1"/>
</dbReference>
<dbReference type="InterPro" id="IPR009003">
    <property type="entry name" value="Peptidase_S1_PA"/>
</dbReference>
<dbReference type="PROSITE" id="PS50240">
    <property type="entry name" value="TRYPSIN_DOM"/>
    <property type="match status" value="1"/>
</dbReference>
<keyword evidence="5" id="KW-0732">Signal</keyword>
<evidence type="ECO:0000259" key="6">
    <source>
        <dbReference type="PROSITE" id="PS50240"/>
    </source>
</evidence>
<evidence type="ECO:0000256" key="1">
    <source>
        <dbReference type="ARBA" id="ARBA00022670"/>
    </source>
</evidence>
<dbReference type="GO" id="GO:0005615">
    <property type="term" value="C:extracellular space"/>
    <property type="evidence" value="ECO:0000318"/>
    <property type="project" value="GO_Central"/>
</dbReference>
<keyword evidence="2" id="KW-0378">Hydrolase</keyword>
<evidence type="ECO:0000256" key="2">
    <source>
        <dbReference type="ARBA" id="ARBA00022801"/>
    </source>
</evidence>
<dbReference type="KEGG" id="xtr:100490680"/>
<evidence type="ECO:0000313" key="7">
    <source>
        <dbReference type="Ensembl" id="ENSXETP00000119450"/>
    </source>
</evidence>
<feature type="domain" description="Peptidase S1" evidence="6">
    <location>
        <begin position="37"/>
        <end position="269"/>
    </location>
</feature>
<dbReference type="Xenbase" id="XB-GENE-22069366">
    <property type="gene designation" value="tpsb2"/>
</dbReference>
<dbReference type="Reactome" id="R-XTR-6798695">
    <property type="pathway name" value="Neutrophil degranulation"/>
</dbReference>
<dbReference type="InterPro" id="IPR001314">
    <property type="entry name" value="Peptidase_S1A"/>
</dbReference>
<dbReference type="AlphaFoldDB" id="A0A803KG87"/>
<proteinExistence type="predicted"/>
<feature type="chain" id="PRO_5044663154" evidence="5">
    <location>
        <begin position="20"/>
        <end position="307"/>
    </location>
</feature>
<dbReference type="PANTHER" id="PTHR24252">
    <property type="entry name" value="ACROSIN-RELATED"/>
    <property type="match status" value="1"/>
</dbReference>